<gene>
    <name evidence="2" type="ORF">PB01_10135</name>
</gene>
<proteinExistence type="predicted"/>
<feature type="domain" description="PucR C-terminal helix-turn-helix" evidence="1">
    <location>
        <begin position="237"/>
        <end position="293"/>
    </location>
</feature>
<protein>
    <submittedName>
        <fullName evidence="2">Regulator of polyketide synthase expression</fullName>
    </submittedName>
</protein>
<dbReference type="Pfam" id="PF13556">
    <property type="entry name" value="HTH_30"/>
    <property type="match status" value="1"/>
</dbReference>
<dbReference type="InterPro" id="IPR009057">
    <property type="entry name" value="Homeodomain-like_sf"/>
</dbReference>
<organism evidence="2 3">
    <name type="scientific">Psychrobacillus glaciei</name>
    <dbReference type="NCBI Taxonomy" id="2283160"/>
    <lineage>
        <taxon>Bacteria</taxon>
        <taxon>Bacillati</taxon>
        <taxon>Bacillota</taxon>
        <taxon>Bacilli</taxon>
        <taxon>Bacillales</taxon>
        <taxon>Bacillaceae</taxon>
        <taxon>Psychrobacillus</taxon>
    </lineage>
</organism>
<dbReference type="PANTHER" id="PTHR33744">
    <property type="entry name" value="CARBOHYDRATE DIACID REGULATOR"/>
    <property type="match status" value="1"/>
</dbReference>
<dbReference type="PANTHER" id="PTHR33744:SF15">
    <property type="entry name" value="CARBOHYDRATE DIACID REGULATOR"/>
    <property type="match status" value="1"/>
</dbReference>
<dbReference type="SUPFAM" id="SSF46689">
    <property type="entry name" value="Homeodomain-like"/>
    <property type="match status" value="1"/>
</dbReference>
<evidence type="ECO:0000259" key="1">
    <source>
        <dbReference type="Pfam" id="PF13556"/>
    </source>
</evidence>
<accession>A0A5J6SMZ7</accession>
<evidence type="ECO:0000313" key="3">
    <source>
        <dbReference type="Proteomes" id="UP000325517"/>
    </source>
</evidence>
<keyword evidence="3" id="KW-1185">Reference proteome</keyword>
<dbReference type="Gene3D" id="1.10.10.2840">
    <property type="entry name" value="PucR C-terminal helix-turn-helix domain"/>
    <property type="match status" value="1"/>
</dbReference>
<dbReference type="EMBL" id="CP031223">
    <property type="protein sequence ID" value="QFF99159.1"/>
    <property type="molecule type" value="Genomic_DNA"/>
</dbReference>
<dbReference type="KEGG" id="psyo:PB01_10135"/>
<dbReference type="OrthoDB" id="9792148at2"/>
<reference evidence="2 3" key="1">
    <citation type="submission" date="2018-07" db="EMBL/GenBank/DDBJ databases">
        <title>Complete genome sequence of Psychrobacillus sp. PB01, isolated from iceberg, and comparative genome analysis of Psychrobacillus strains.</title>
        <authorList>
            <person name="Lee P.C."/>
        </authorList>
    </citation>
    <scope>NUCLEOTIDE SEQUENCE [LARGE SCALE GENOMIC DNA]</scope>
    <source>
        <strain evidence="2 3">PB01</strain>
    </source>
</reference>
<sequence length="296" mass="34869">MINHLRKIYPSLRIYIAGIDDLDSNYKWFTTDKNEIIGICEEELTAKDISLLTTFLLPHHIQFPIPTLEEKKWREVVYSSESNAHVEFKSSNSYRFVYFSIQKNQIDPILFKEVIQELFAKQVSILWENGHEGVIIEEQTIYEDSISFEQIIDILMSDLYVKINFFVGPFKKSLKDVAQHFQSLTNVAKKVFIYSNKTVVTYIDALPFLLINQTEPDLRTDISQTILQETLTDEETLKMIEVFFQCNLNISETSKFLHMHRNSLQYRLDRFFEKTGIDVRQFHHAMTVYLALLSRK</sequence>
<evidence type="ECO:0000313" key="2">
    <source>
        <dbReference type="EMBL" id="QFF99159.1"/>
    </source>
</evidence>
<name>A0A5J6SMZ7_9BACI</name>
<dbReference type="RefSeq" id="WP_151700089.1">
    <property type="nucleotide sequence ID" value="NZ_CP031223.1"/>
</dbReference>
<dbReference type="AlphaFoldDB" id="A0A5J6SMZ7"/>
<dbReference type="InterPro" id="IPR025736">
    <property type="entry name" value="PucR_C-HTH_dom"/>
</dbReference>
<dbReference type="Proteomes" id="UP000325517">
    <property type="component" value="Chromosome"/>
</dbReference>
<dbReference type="InterPro" id="IPR051448">
    <property type="entry name" value="CdaR-like_regulators"/>
</dbReference>
<dbReference type="InterPro" id="IPR042070">
    <property type="entry name" value="PucR_C-HTH_sf"/>
</dbReference>